<feature type="region of interest" description="Disordered" evidence="10">
    <location>
        <begin position="557"/>
        <end position="593"/>
    </location>
</feature>
<evidence type="ECO:0000256" key="10">
    <source>
        <dbReference type="SAM" id="MobiDB-lite"/>
    </source>
</evidence>
<evidence type="ECO:0000256" key="3">
    <source>
        <dbReference type="ARBA" id="ARBA00012560"/>
    </source>
</evidence>
<name>A0ABT3FN76_9BACT</name>
<keyword evidence="6" id="KW-0808">Transferase</keyword>
<evidence type="ECO:0000256" key="8">
    <source>
        <dbReference type="ARBA" id="ARBA00031423"/>
    </source>
</evidence>
<protein>
    <recommendedName>
        <fullName evidence="4">4-alpha-glucanotransferase</fullName>
        <ecNumber evidence="3">2.4.1.25</ecNumber>
    </recommendedName>
    <alternativeName>
        <fullName evidence="8">Amylomaltase</fullName>
    </alternativeName>
    <alternativeName>
        <fullName evidence="9">Disproportionating enzyme</fullName>
    </alternativeName>
</protein>
<organism evidence="11 12">
    <name type="scientific">Luteolibacter flavescens</name>
    <dbReference type="NCBI Taxonomy" id="1859460"/>
    <lineage>
        <taxon>Bacteria</taxon>
        <taxon>Pseudomonadati</taxon>
        <taxon>Verrucomicrobiota</taxon>
        <taxon>Verrucomicrobiia</taxon>
        <taxon>Verrucomicrobiales</taxon>
        <taxon>Verrucomicrobiaceae</taxon>
        <taxon>Luteolibacter</taxon>
    </lineage>
</organism>
<dbReference type="Gene3D" id="3.20.20.80">
    <property type="entry name" value="Glycosidases"/>
    <property type="match status" value="1"/>
</dbReference>
<reference evidence="11 12" key="1">
    <citation type="submission" date="2022-10" db="EMBL/GenBank/DDBJ databases">
        <title>Luteolibacter flavescens strain MCCC 1K03193, whole genome shotgun sequencing project.</title>
        <authorList>
            <person name="Zhao G."/>
            <person name="Shen L."/>
        </authorList>
    </citation>
    <scope>NUCLEOTIDE SEQUENCE [LARGE SCALE GENOMIC DNA]</scope>
    <source>
        <strain evidence="11 12">MCCC 1K03193</strain>
    </source>
</reference>
<comment type="caution">
    <text evidence="11">The sequence shown here is derived from an EMBL/GenBank/DDBJ whole genome shotgun (WGS) entry which is preliminary data.</text>
</comment>
<sequence>MNQTVLDQPRAGLLVPAYALRRSHDLGIGDTAAVVEAIDFAADHGFSVLQLLPIHETFGDHSPYNPISSRALSPALLTLSPNEVPGLTHAMLEQAAPESWLVQLRGGKNVRQQAVHALKTQILLDAYLQFSEIASPESRADFDDFSAAQASWLDAYTLFRLLVREYEGNTEWADWRPEHRSKEGAEGWLLQHPARESLEMLRAGFAFIQWIGWRQWRGVRAHAEQRGVKVMGEMSFGVGVNSADVWANPSLFDTQWSLGTRPLSHFDTTQDARHWGQNWGLPAYRWENHRSSGFAWLRGRIAWESEFFHACRLDHLRGYFRAYMFPWPGGARHVEYSVLTEEQVAEKTGGLLPRFVPGPDEVPAAAGMNELQGRELIGQIIEAAGEMDLVAEIMGEMPDYMQRTLEDLQLANLSFPQLLRTPDGAVIPPSKFREMSLVTYANHDNAPLASLYLQARTEPDSRTAADVAALLDFAGWTGDWPETLDDELLGDLQRSLMETSGRLAVLMVSDLLGVPLRFNLPGSYGHGTWSDRLEMPLAELARHPVYGPRIARVSGWVHDSGRNGVGGDSSDDAHGNEGDKDGSVKPSRDAKVPWLAKKKALEKVPVGPPL</sequence>
<evidence type="ECO:0000256" key="6">
    <source>
        <dbReference type="ARBA" id="ARBA00022679"/>
    </source>
</evidence>
<dbReference type="InterPro" id="IPR017853">
    <property type="entry name" value="GH"/>
</dbReference>
<proteinExistence type="inferred from homology"/>
<comment type="similarity">
    <text evidence="2">Belongs to the disproportionating enzyme family.</text>
</comment>
<dbReference type="EC" id="2.4.1.25" evidence="3"/>
<dbReference type="PANTHER" id="PTHR32438:SF5">
    <property type="entry name" value="4-ALPHA-GLUCANOTRANSFERASE DPE1, CHLOROPLASTIC_AMYLOPLASTIC"/>
    <property type="match status" value="1"/>
</dbReference>
<dbReference type="InterPro" id="IPR003385">
    <property type="entry name" value="Glyco_hydro_77"/>
</dbReference>
<evidence type="ECO:0000313" key="11">
    <source>
        <dbReference type="EMBL" id="MCW1885027.1"/>
    </source>
</evidence>
<evidence type="ECO:0000256" key="4">
    <source>
        <dbReference type="ARBA" id="ARBA00020295"/>
    </source>
</evidence>
<feature type="compositionally biased region" description="Basic and acidic residues" evidence="10">
    <location>
        <begin position="571"/>
        <end position="591"/>
    </location>
</feature>
<evidence type="ECO:0000256" key="5">
    <source>
        <dbReference type="ARBA" id="ARBA00022676"/>
    </source>
</evidence>
<keyword evidence="7" id="KW-0119">Carbohydrate metabolism</keyword>
<gene>
    <name evidence="11" type="ORF">OKA04_09835</name>
</gene>
<dbReference type="Pfam" id="PF02446">
    <property type="entry name" value="Glyco_hydro_77"/>
    <property type="match status" value="1"/>
</dbReference>
<evidence type="ECO:0000256" key="9">
    <source>
        <dbReference type="ARBA" id="ARBA00031501"/>
    </source>
</evidence>
<evidence type="ECO:0000256" key="1">
    <source>
        <dbReference type="ARBA" id="ARBA00000439"/>
    </source>
</evidence>
<evidence type="ECO:0000313" key="12">
    <source>
        <dbReference type="Proteomes" id="UP001207930"/>
    </source>
</evidence>
<dbReference type="Proteomes" id="UP001207930">
    <property type="component" value="Unassembled WGS sequence"/>
</dbReference>
<keyword evidence="5" id="KW-0328">Glycosyltransferase</keyword>
<keyword evidence="12" id="KW-1185">Reference proteome</keyword>
<dbReference type="SUPFAM" id="SSF51445">
    <property type="entry name" value="(Trans)glycosidases"/>
    <property type="match status" value="1"/>
</dbReference>
<dbReference type="PANTHER" id="PTHR32438">
    <property type="entry name" value="4-ALPHA-GLUCANOTRANSFERASE DPE1, CHLOROPLASTIC/AMYLOPLASTIC"/>
    <property type="match status" value="1"/>
</dbReference>
<evidence type="ECO:0000256" key="2">
    <source>
        <dbReference type="ARBA" id="ARBA00005684"/>
    </source>
</evidence>
<dbReference type="RefSeq" id="WP_264500985.1">
    <property type="nucleotide sequence ID" value="NZ_JAPDDS010000004.1"/>
</dbReference>
<evidence type="ECO:0000256" key="7">
    <source>
        <dbReference type="ARBA" id="ARBA00023277"/>
    </source>
</evidence>
<dbReference type="EMBL" id="JAPDDS010000004">
    <property type="protein sequence ID" value="MCW1885027.1"/>
    <property type="molecule type" value="Genomic_DNA"/>
</dbReference>
<accession>A0ABT3FN76</accession>
<comment type="catalytic activity">
    <reaction evidence="1">
        <text>Transfers a segment of a (1-&gt;4)-alpha-D-glucan to a new position in an acceptor, which may be glucose or a (1-&gt;4)-alpha-D-glucan.</text>
        <dbReference type="EC" id="2.4.1.25"/>
    </reaction>
</comment>